<keyword evidence="2" id="KW-1185">Reference proteome</keyword>
<dbReference type="AlphaFoldDB" id="U5C044"/>
<evidence type="ECO:0000313" key="1">
    <source>
        <dbReference type="EMBL" id="ERM83184.1"/>
    </source>
</evidence>
<sequence>MDLLPQRVLLFFDPLSIIFSRFRKKVVAQNPIRILF</sequence>
<reference evidence="1 2" key="1">
    <citation type="journal article" date="2013" name="Genome Announc.">
        <title>Draft Genome Sequence of the Psychrophilic and Alkaliphilic Rhodonellum psychrophilum Strain GCM71T.</title>
        <authorList>
            <person name="Hauptmann A.L."/>
            <person name="Glaring M.A."/>
            <person name="Hallin P.F."/>
            <person name="Prieme A."/>
            <person name="Stougaard P."/>
        </authorList>
    </citation>
    <scope>NUCLEOTIDE SEQUENCE [LARGE SCALE GENOMIC DNA]</scope>
    <source>
        <strain evidence="1 2">GCM71</strain>
    </source>
</reference>
<organism evidence="1 2">
    <name type="scientific">Rhodonellum psychrophilum GCM71 = DSM 17998</name>
    <dbReference type="NCBI Taxonomy" id="1123057"/>
    <lineage>
        <taxon>Bacteria</taxon>
        <taxon>Pseudomonadati</taxon>
        <taxon>Bacteroidota</taxon>
        <taxon>Cytophagia</taxon>
        <taxon>Cytophagales</taxon>
        <taxon>Cytophagaceae</taxon>
        <taxon>Rhodonellum</taxon>
    </lineage>
</organism>
<gene>
    <name evidence="1" type="ORF">P872_16815</name>
</gene>
<name>U5C044_9BACT</name>
<protein>
    <submittedName>
        <fullName evidence="1">Uncharacterized protein</fullName>
    </submittedName>
</protein>
<evidence type="ECO:0000313" key="2">
    <source>
        <dbReference type="Proteomes" id="UP000016843"/>
    </source>
</evidence>
<dbReference type="Proteomes" id="UP000016843">
    <property type="component" value="Unassembled WGS sequence"/>
</dbReference>
<proteinExistence type="predicted"/>
<comment type="caution">
    <text evidence="1">The sequence shown here is derived from an EMBL/GenBank/DDBJ whole genome shotgun (WGS) entry which is preliminary data.</text>
</comment>
<accession>U5C044</accession>
<dbReference type="EMBL" id="AWXR01000016">
    <property type="protein sequence ID" value="ERM83184.1"/>
    <property type="molecule type" value="Genomic_DNA"/>
</dbReference>